<dbReference type="InterPro" id="IPR025646">
    <property type="entry name" value="DUF4350"/>
</dbReference>
<dbReference type="EMBL" id="JAABLM010000009">
    <property type="protein sequence ID" value="NBL65342.1"/>
    <property type="molecule type" value="Genomic_DNA"/>
</dbReference>
<dbReference type="Pfam" id="PF14258">
    <property type="entry name" value="DUF4350"/>
    <property type="match status" value="1"/>
</dbReference>
<accession>A0ABW9Z8Z0</accession>
<proteinExistence type="predicted"/>
<protein>
    <submittedName>
        <fullName evidence="3">DUF4350 domain-containing protein</fullName>
    </submittedName>
</protein>
<evidence type="ECO:0000313" key="3">
    <source>
        <dbReference type="EMBL" id="NBL65342.1"/>
    </source>
</evidence>
<evidence type="ECO:0000259" key="2">
    <source>
        <dbReference type="Pfam" id="PF14258"/>
    </source>
</evidence>
<sequence length="405" mass="47066">MTKTIKIYIAILVLLLVGTVYIDATRPKPIDWTPNYDISKKTPLGLKVFDKEVTKLFGKEKIQRVSQTAYEFLEPQYNYDSLVKTYNISGTMIYIAKEYNIDDESTQELLYFADHGNKIFISSETFPEKLMDSLKFDYSSKFNPSDKIFTWVANPNLGTEKVNTTIGNGFNYFKKIDTLTTEVLGYRINQKDTATTFIRVPFGKGEFLLHIQPNIFTNYHLLKNKNYQLAEKTLAYAQNKNIYWLIKGQSGEVISNSKLRYILSQPPLKAAWYVFLFGLLVFVIFNVKRKQRIVPIVKPVENTTVEFTKTIGNLYFQEGDHNNIIDKKIIYFLEKIRTEYLIDTSVLDENFEQKLQQKTGKKPEDVRKVISLIKNFRKGYHQSIEADLLELNEAIEKINSTEKDT</sequence>
<feature type="transmembrane region" description="Helical" evidence="1">
    <location>
        <begin position="270"/>
        <end position="287"/>
    </location>
</feature>
<reference evidence="4" key="1">
    <citation type="submission" date="2020-01" db="EMBL/GenBank/DDBJ databases">
        <title>Sphingomonas sp. strain CSW-10.</title>
        <authorList>
            <person name="Chen W.-M."/>
        </authorList>
    </citation>
    <scope>NUCLEOTIDE SEQUENCE [LARGE SCALE GENOMIC DNA]</scope>
    <source>
        <strain evidence="4">NST-5</strain>
    </source>
</reference>
<organism evidence="3 4">
    <name type="scientific">Flavobacterium ichthyis</name>
    <dbReference type="NCBI Taxonomy" id="2698827"/>
    <lineage>
        <taxon>Bacteria</taxon>
        <taxon>Pseudomonadati</taxon>
        <taxon>Bacteroidota</taxon>
        <taxon>Flavobacteriia</taxon>
        <taxon>Flavobacteriales</taxon>
        <taxon>Flavobacteriaceae</taxon>
        <taxon>Flavobacterium</taxon>
    </lineage>
</organism>
<keyword evidence="4" id="KW-1185">Reference proteome</keyword>
<dbReference type="RefSeq" id="WP_166537164.1">
    <property type="nucleotide sequence ID" value="NZ_JAABLM010000009.1"/>
</dbReference>
<feature type="domain" description="DUF4350" evidence="2">
    <location>
        <begin position="89"/>
        <end position="233"/>
    </location>
</feature>
<evidence type="ECO:0000313" key="4">
    <source>
        <dbReference type="Proteomes" id="UP000798602"/>
    </source>
</evidence>
<dbReference type="Proteomes" id="UP000798602">
    <property type="component" value="Unassembled WGS sequence"/>
</dbReference>
<keyword evidence="1" id="KW-0472">Membrane</keyword>
<keyword evidence="1" id="KW-1133">Transmembrane helix</keyword>
<evidence type="ECO:0000256" key="1">
    <source>
        <dbReference type="SAM" id="Phobius"/>
    </source>
</evidence>
<keyword evidence="1" id="KW-0812">Transmembrane</keyword>
<name>A0ABW9Z8Z0_9FLAO</name>
<comment type="caution">
    <text evidence="3">The sequence shown here is derived from an EMBL/GenBank/DDBJ whole genome shotgun (WGS) entry which is preliminary data.</text>
</comment>
<gene>
    <name evidence="3" type="ORF">GV828_09050</name>
</gene>